<dbReference type="Proteomes" id="UP001501323">
    <property type="component" value="Unassembled WGS sequence"/>
</dbReference>
<dbReference type="EMBL" id="BAABJY010000001">
    <property type="protein sequence ID" value="GAA4854581.1"/>
    <property type="molecule type" value="Genomic_DNA"/>
</dbReference>
<comment type="caution">
    <text evidence="2">The sequence shown here is derived from an EMBL/GenBank/DDBJ whole genome shotgun (WGS) entry which is preliminary data.</text>
</comment>
<evidence type="ECO:0008006" key="4">
    <source>
        <dbReference type="Google" id="ProtNLM"/>
    </source>
</evidence>
<proteinExistence type="predicted"/>
<dbReference type="Pfam" id="PF04170">
    <property type="entry name" value="NlpE"/>
    <property type="match status" value="1"/>
</dbReference>
<accession>A0ABP9DQS5</accession>
<name>A0ABP9DQS5_9GAMM</name>
<feature type="region of interest" description="Disordered" evidence="1">
    <location>
        <begin position="114"/>
        <end position="137"/>
    </location>
</feature>
<evidence type="ECO:0000256" key="1">
    <source>
        <dbReference type="SAM" id="MobiDB-lite"/>
    </source>
</evidence>
<dbReference type="Gene3D" id="2.40.128.640">
    <property type="match status" value="1"/>
</dbReference>
<sequence>MLPLVAACLLSACEPAPEPPSPALPQLGQADGRVQWRGLLACADCDGIEALLVLERQGDVHRYDLVETFLAGPEGARFAESGQWRLEDGMLRLQGERGALRLYALLPDGRLQPRDGRGRPFRRRDGDFLVPADADVR</sequence>
<gene>
    <name evidence="2" type="ORF">GCM10023332_02590</name>
</gene>
<dbReference type="InterPro" id="IPR007298">
    <property type="entry name" value="Cu-R_lipoprotein_NlpE"/>
</dbReference>
<reference evidence="3" key="1">
    <citation type="journal article" date="2019" name="Int. J. Syst. Evol. Microbiol.">
        <title>The Global Catalogue of Microorganisms (GCM) 10K type strain sequencing project: providing services to taxonomists for standard genome sequencing and annotation.</title>
        <authorList>
            <consortium name="The Broad Institute Genomics Platform"/>
            <consortium name="The Broad Institute Genome Sequencing Center for Infectious Disease"/>
            <person name="Wu L."/>
            <person name="Ma J."/>
        </authorList>
    </citation>
    <scope>NUCLEOTIDE SEQUENCE [LARGE SCALE GENOMIC DNA]</scope>
    <source>
        <strain evidence="3">JCM 18392</strain>
    </source>
</reference>
<evidence type="ECO:0000313" key="3">
    <source>
        <dbReference type="Proteomes" id="UP001501323"/>
    </source>
</evidence>
<evidence type="ECO:0000313" key="2">
    <source>
        <dbReference type="EMBL" id="GAA4854581.1"/>
    </source>
</evidence>
<keyword evidence="3" id="KW-1185">Reference proteome</keyword>
<protein>
    <recommendedName>
        <fullName evidence="4">Copper resistance protein NlpE</fullName>
    </recommendedName>
</protein>
<organism evidence="2 3">
    <name type="scientific">Luteimonas vadosa</name>
    <dbReference type="NCBI Taxonomy" id="1165507"/>
    <lineage>
        <taxon>Bacteria</taxon>
        <taxon>Pseudomonadati</taxon>
        <taxon>Pseudomonadota</taxon>
        <taxon>Gammaproteobacteria</taxon>
        <taxon>Lysobacterales</taxon>
        <taxon>Lysobacteraceae</taxon>
        <taxon>Luteimonas</taxon>
    </lineage>
</organism>
<feature type="compositionally biased region" description="Basic and acidic residues" evidence="1">
    <location>
        <begin position="114"/>
        <end position="127"/>
    </location>
</feature>